<dbReference type="AlphaFoldDB" id="A0A0E3DAD1"/>
<reference evidence="4" key="1">
    <citation type="submission" date="2013-12" db="EMBL/GenBank/DDBJ databases">
        <title>Cloning and sequence characterization of goat mammary gland specific promoters.</title>
        <authorList>
            <person name="Saini N."/>
            <person name="Shah S.M."/>
            <person name="Waiz S.A."/>
            <person name="Kaushik R."/>
            <person name="Singh M.K."/>
            <person name="Manik R.S."/>
            <person name="Singla S.K."/>
            <person name="Palta P."/>
            <person name="Chauhan M.S."/>
        </authorList>
    </citation>
    <scope>NUCLEOTIDE SEQUENCE</scope>
    <source>
        <tissue evidence="4">Mammary gland</tissue>
    </source>
</reference>
<name>A0A0E3DAD1_CAPHI</name>
<evidence type="ECO:0000256" key="3">
    <source>
        <dbReference type="SAM" id="SignalP"/>
    </source>
</evidence>
<dbReference type="PROSITE" id="PS00306">
    <property type="entry name" value="CASEIN_ALPHA_BETA"/>
    <property type="match status" value="1"/>
</dbReference>
<evidence type="ECO:0000256" key="2">
    <source>
        <dbReference type="ARBA" id="ARBA00022743"/>
    </source>
</evidence>
<keyword evidence="1 3" id="KW-0732">Signal</keyword>
<accession>A0A0E3DAD1</accession>
<sequence>MKLLILTCLVAVALARPETSYRSPRTLSRKSSM</sequence>
<feature type="chain" id="PRO_5012362049" evidence="3">
    <location>
        <begin position="16"/>
        <end position="33"/>
    </location>
</feature>
<dbReference type="InterPro" id="IPR031305">
    <property type="entry name" value="Casein_CS"/>
</dbReference>
<protein>
    <submittedName>
        <fullName evidence="4">Alpha-casein</fullName>
    </submittedName>
</protein>
<evidence type="ECO:0000256" key="1">
    <source>
        <dbReference type="ARBA" id="ARBA00022729"/>
    </source>
</evidence>
<dbReference type="GO" id="GO:0005576">
    <property type="term" value="C:extracellular region"/>
    <property type="evidence" value="ECO:0007669"/>
    <property type="project" value="UniProtKB-ARBA"/>
</dbReference>
<keyword evidence="2" id="KW-0494">Milk protein</keyword>
<organism evidence="4">
    <name type="scientific">Capra hircus</name>
    <name type="common">Goat</name>
    <dbReference type="NCBI Taxonomy" id="9925"/>
    <lineage>
        <taxon>Eukaryota</taxon>
        <taxon>Metazoa</taxon>
        <taxon>Chordata</taxon>
        <taxon>Craniata</taxon>
        <taxon>Vertebrata</taxon>
        <taxon>Euteleostomi</taxon>
        <taxon>Mammalia</taxon>
        <taxon>Eutheria</taxon>
        <taxon>Laurasiatheria</taxon>
        <taxon>Artiodactyla</taxon>
        <taxon>Ruminantia</taxon>
        <taxon>Pecora</taxon>
        <taxon>Bovidae</taxon>
        <taxon>Caprinae</taxon>
        <taxon>Capra</taxon>
    </lineage>
</organism>
<dbReference type="EMBL" id="KF992212">
    <property type="protein sequence ID" value="AHV78687.1"/>
    <property type="molecule type" value="Genomic_DNA"/>
</dbReference>
<feature type="non-terminal residue" evidence="4">
    <location>
        <position position="33"/>
    </location>
</feature>
<proteinExistence type="predicted"/>
<feature type="signal peptide" evidence="3">
    <location>
        <begin position="1"/>
        <end position="15"/>
    </location>
</feature>
<evidence type="ECO:0000313" key="4">
    <source>
        <dbReference type="EMBL" id="AHV78687.1"/>
    </source>
</evidence>
<gene>
    <name evidence="4" type="primary">csn1n1</name>
</gene>